<gene>
    <name evidence="1" type="ORF">M4V62_17275</name>
</gene>
<protein>
    <submittedName>
        <fullName evidence="1">Uncharacterized protein</fullName>
    </submittedName>
</protein>
<accession>A0ABY4PTE0</accession>
<dbReference type="EMBL" id="CP097289">
    <property type="protein sequence ID" value="UQT56707.1"/>
    <property type="molecule type" value="Genomic_DNA"/>
</dbReference>
<dbReference type="RefSeq" id="WP_249588161.1">
    <property type="nucleotide sequence ID" value="NZ_BAAAQL010000010.1"/>
</dbReference>
<name>A0ABY4PTE0_9ACTN</name>
<reference evidence="1 2" key="1">
    <citation type="submission" date="2022-05" db="EMBL/GenBank/DDBJ databases">
        <authorList>
            <person name="Zhou X."/>
            <person name="Li K."/>
            <person name="Man Y."/>
        </authorList>
    </citation>
    <scope>NUCLEOTIDE SEQUENCE [LARGE SCALE GENOMIC DNA]</scope>
    <source>
        <strain evidence="1 2">MS405</strain>
    </source>
</reference>
<dbReference type="Proteomes" id="UP000829992">
    <property type="component" value="Chromosome"/>
</dbReference>
<evidence type="ECO:0000313" key="2">
    <source>
        <dbReference type="Proteomes" id="UP000829992"/>
    </source>
</evidence>
<proteinExistence type="predicted"/>
<organism evidence="1 2">
    <name type="scientific">Streptomyces durmitorensis</name>
    <dbReference type="NCBI Taxonomy" id="319947"/>
    <lineage>
        <taxon>Bacteria</taxon>
        <taxon>Bacillati</taxon>
        <taxon>Actinomycetota</taxon>
        <taxon>Actinomycetes</taxon>
        <taxon>Kitasatosporales</taxon>
        <taxon>Streptomycetaceae</taxon>
        <taxon>Streptomyces</taxon>
    </lineage>
</organism>
<evidence type="ECO:0000313" key="1">
    <source>
        <dbReference type="EMBL" id="UQT56707.1"/>
    </source>
</evidence>
<keyword evidence="2" id="KW-1185">Reference proteome</keyword>
<sequence length="88" mass="9234">MIPMNQYKSARTEADHIAGLMRAALIRAGLSEEDASRVRGLVTGNGRAYVEVGVLRVAAANTLLEALPLAGATHTNSGDAPTLRAKSF</sequence>